<keyword evidence="3" id="KW-0472">Membrane</keyword>
<reference evidence="5" key="1">
    <citation type="submission" date="2018-11" db="EMBL/GenBank/DDBJ databases">
        <title>Phylogenetic, genomic, and biogeographic characterization of a novel and ubiquitous marine invertebrate-associated Rickettsiales parasite, Candidatus Marinoinvertebrata rohwerii, gen. nov., sp. nov.</title>
        <authorList>
            <person name="Klinges J.G."/>
            <person name="Rosales S.M."/>
            <person name="Mcminds R."/>
            <person name="Shaver E.C."/>
            <person name="Shantz A."/>
            <person name="Peters E.C."/>
            <person name="Burkepile D.E."/>
            <person name="Silliman B.R."/>
            <person name="Vega Thurber R.L."/>
        </authorList>
    </citation>
    <scope>NUCLEOTIDE SEQUENCE [LARGE SCALE GENOMIC DNA]</scope>
    <source>
        <strain evidence="5">a_cerv_44</strain>
    </source>
</reference>
<sequence>MSTQSTILGRDNADKQAASIVDSQVLVPQSSGMGGSDASRLAFSLKLDSIEGLSKNKAKNIIKIIKKDVCLNEVIASGIIPVTQKEIEEVFIQLVRPLVISPASLAKVVVDASIMKEIKRDEVYQKILMQMIADIKKETASGDSETAEKLFVLLQGDTHSSAVKVNYFLENIPAKVLVEYFLSYEEKIHDRIIERFILYDKFTTKVSEYIKKLNVEQFIELCKKTHNKEIIKYYDGLYEGKPSIDQLVLDHSEITAKNNGDLSKVFKLTLNHLKDGSDEFNSYMVTKGIQFRNYIDGYFSNFSVNFRGDGKKDVISDLMYLLRVINGNLVDHLLYKELGGQEKNKAEVKKVNDVFEQVFDASNYDRNLKRDLEELIKELNDDLIELANNHFRVQFNSILSDHFTRKKLVGLNLLKFVIKDYVEKGNAKLLKFLFENNHNLGTDDEIGEELQKLIQKSHISSYDEALKIFSESAIVASLSANDEYKKSFERPIKVMIYNEDYATLGKILKHLKLLLSQEHINQITEATKKKETIDDYYNNQVARTDYSGAIEYQLVKEEDFECKKLEEYLTTSDNVLKQEFNDLEERNDKLNSALKECEKGLSEVRTELEVRKEIKSESATTIYVQSDDKSYVFFDPIFTIGGSVSFTLFATAALVSKHMSGVDASLQRSQGFKEVQLIVGKLYMVSFVATGVSVVAGLAKYLFFSTTNDKISKAGDIIKAGAKEEDKKSSDEATPSSPPTQLPNPEAMCEQESGDKSMCKNPGIFEGGESASPTDSGDTPAELQQGEQPHVDGEN</sequence>
<keyword evidence="3" id="KW-1133">Transmembrane helix</keyword>
<dbReference type="EMBL" id="RXFM01000008">
    <property type="protein sequence ID" value="RST71209.1"/>
    <property type="molecule type" value="Genomic_DNA"/>
</dbReference>
<feature type="compositionally biased region" description="Basic and acidic residues" evidence="2">
    <location>
        <begin position="722"/>
        <end position="731"/>
    </location>
</feature>
<proteinExistence type="predicted"/>
<comment type="caution">
    <text evidence="4">The sequence shown here is derived from an EMBL/GenBank/DDBJ whole genome shotgun (WGS) entry which is preliminary data.</text>
</comment>
<evidence type="ECO:0000256" key="3">
    <source>
        <dbReference type="SAM" id="Phobius"/>
    </source>
</evidence>
<gene>
    <name evidence="4" type="ORF">EIC27_00995</name>
</gene>
<keyword evidence="1" id="KW-0175">Coiled coil</keyword>
<dbReference type="AlphaFoldDB" id="A0A3R9XUA4"/>
<dbReference type="RefSeq" id="WP_126044299.1">
    <property type="nucleotide sequence ID" value="NZ_RXFM01000008.1"/>
</dbReference>
<accession>A0A3R9XUA4</accession>
<keyword evidence="3" id="KW-0812">Transmembrane</keyword>
<dbReference type="Proteomes" id="UP000279470">
    <property type="component" value="Unassembled WGS sequence"/>
</dbReference>
<evidence type="ECO:0000256" key="2">
    <source>
        <dbReference type="SAM" id="MobiDB-lite"/>
    </source>
</evidence>
<protein>
    <submittedName>
        <fullName evidence="4">Uncharacterized protein</fullName>
    </submittedName>
</protein>
<organism evidence="4 5">
    <name type="scientific">Candidatus Aquarickettsia rohweri</name>
    <dbReference type="NCBI Taxonomy" id="2602574"/>
    <lineage>
        <taxon>Bacteria</taxon>
        <taxon>Pseudomonadati</taxon>
        <taxon>Pseudomonadota</taxon>
        <taxon>Alphaproteobacteria</taxon>
        <taxon>Rickettsiales</taxon>
        <taxon>Candidatus Midichloriaceae</taxon>
        <taxon>Candidatus Aquarickettsia</taxon>
    </lineage>
</organism>
<name>A0A3R9XUA4_9RICK</name>
<keyword evidence="5" id="KW-1185">Reference proteome</keyword>
<evidence type="ECO:0000313" key="4">
    <source>
        <dbReference type="EMBL" id="RST71209.1"/>
    </source>
</evidence>
<feature type="region of interest" description="Disordered" evidence="2">
    <location>
        <begin position="722"/>
        <end position="795"/>
    </location>
</feature>
<evidence type="ECO:0000313" key="5">
    <source>
        <dbReference type="Proteomes" id="UP000279470"/>
    </source>
</evidence>
<feature type="transmembrane region" description="Helical" evidence="3">
    <location>
        <begin position="682"/>
        <end position="703"/>
    </location>
</feature>
<feature type="coiled-coil region" evidence="1">
    <location>
        <begin position="573"/>
        <end position="607"/>
    </location>
</feature>
<evidence type="ECO:0000256" key="1">
    <source>
        <dbReference type="SAM" id="Coils"/>
    </source>
</evidence>